<keyword evidence="5" id="KW-1185">Reference proteome</keyword>
<comment type="similarity">
    <text evidence="1">Belongs to the UxaA family.</text>
</comment>
<dbReference type="Pfam" id="PF08666">
    <property type="entry name" value="SAF"/>
    <property type="match status" value="1"/>
</dbReference>
<organism evidence="4 5">
    <name type="scientific">Rhizobium deserti</name>
    <dbReference type="NCBI Taxonomy" id="2547961"/>
    <lineage>
        <taxon>Bacteria</taxon>
        <taxon>Pseudomonadati</taxon>
        <taxon>Pseudomonadota</taxon>
        <taxon>Alphaproteobacteria</taxon>
        <taxon>Hyphomicrobiales</taxon>
        <taxon>Rhizobiaceae</taxon>
        <taxon>Rhizobium/Agrobacterium group</taxon>
        <taxon>Rhizobium</taxon>
    </lineage>
</organism>
<evidence type="ECO:0000313" key="5">
    <source>
        <dbReference type="Proteomes" id="UP000295238"/>
    </source>
</evidence>
<dbReference type="RefSeq" id="WP_133318066.1">
    <property type="nucleotide sequence ID" value="NZ_SMTL01000007.1"/>
</dbReference>
<dbReference type="EMBL" id="SMTL01000007">
    <property type="protein sequence ID" value="TDK31350.1"/>
    <property type="molecule type" value="Genomic_DNA"/>
</dbReference>
<dbReference type="OrthoDB" id="9804574at2"/>
<dbReference type="Gene3D" id="2.30.130.110">
    <property type="match status" value="1"/>
</dbReference>
<dbReference type="InterPro" id="IPR013974">
    <property type="entry name" value="SAF"/>
</dbReference>
<sequence length="509" mass="54609">MTPLKKTLRLNVQDNVVVAIADLPTGTPVEGDIVTVARVPRSHKVASRVIAKGEPIRKFGQVIGFASTDILPGEWVHEKNVTMGEDFERDYAFAAEATPFEGLRQGEVPAFFDGFRRADGRAGTRNYIGILSSVNCSATVVDYVADEINRSGILDDYPGIDGVVPLPHGQGCGMAGRGEAFDVLSRTQWGYASHPNFAATLLVGLGCEVFQIPRMKDTYRIAEGDHFQSLTIQEIGGTRKAVEAGVARIKEMLPFVARSIREPIPASELTLALQCGGSDGYSGLTANPALGVASDMLVRHGGTAILSETPEIYGAEHLLTRRAESVEIGQKIVDLIHWWEEYTIRNGGEMNNNPSPGNKAGGLTTILEKSLGAVAKGGNSTLRGVYKYAERIDRKGFVYMDTPGYDPVAATGQVAGGANVLCFTTGRGSAYGCKPVPSIKLATNSELYARMTDDMDINCGDIIDGVTLEEKGREIFETVLAVASGQPSKSEALGYGRNEFVPWQIGAVM</sequence>
<dbReference type="InterPro" id="IPR044144">
    <property type="entry name" value="SAF_UxaA/GarD"/>
</dbReference>
<dbReference type="Pfam" id="PF20629">
    <property type="entry name" value="GD_AH_C"/>
    <property type="match status" value="1"/>
</dbReference>
<name>A0A4R5U9N5_9HYPH</name>
<evidence type="ECO:0000256" key="1">
    <source>
        <dbReference type="ARBA" id="ARBA00010986"/>
    </source>
</evidence>
<comment type="caution">
    <text evidence="4">The sequence shown here is derived from an EMBL/GenBank/DDBJ whole genome shotgun (WGS) entry which is preliminary data.</text>
</comment>
<dbReference type="PANTHER" id="PTHR30536:SF5">
    <property type="entry name" value="ALTRONATE DEHYDRATASE"/>
    <property type="match status" value="1"/>
</dbReference>
<evidence type="ECO:0000256" key="2">
    <source>
        <dbReference type="ARBA" id="ARBA00023239"/>
    </source>
</evidence>
<dbReference type="AlphaFoldDB" id="A0A4R5U9N5"/>
<accession>A0A4R5U9N5</accession>
<dbReference type="InterPro" id="IPR052172">
    <property type="entry name" value="UxaA_altronate/galactarate_dh"/>
</dbReference>
<keyword evidence="2" id="KW-0456">Lyase</keyword>
<dbReference type="Proteomes" id="UP000295238">
    <property type="component" value="Unassembled WGS sequence"/>
</dbReference>
<reference evidence="4 5" key="1">
    <citation type="submission" date="2019-03" db="EMBL/GenBank/DDBJ databases">
        <title>Rhizobium sp. nov., an bacterium isolated from biocrust in Mu Us Desert.</title>
        <authorList>
            <person name="Lixiong L."/>
        </authorList>
    </citation>
    <scope>NUCLEOTIDE SEQUENCE [LARGE SCALE GENOMIC DNA]</scope>
    <source>
        <strain evidence="4 5">SPY-1</strain>
    </source>
</reference>
<dbReference type="GO" id="GO:0016829">
    <property type="term" value="F:lyase activity"/>
    <property type="evidence" value="ECO:0007669"/>
    <property type="project" value="UniProtKB-KW"/>
</dbReference>
<dbReference type="CDD" id="cd11613">
    <property type="entry name" value="SAF_AH_GD"/>
    <property type="match status" value="1"/>
</dbReference>
<dbReference type="Pfam" id="PF04295">
    <property type="entry name" value="GD_AH_second"/>
    <property type="match status" value="1"/>
</dbReference>
<protein>
    <submittedName>
        <fullName evidence="4">Altronate dehydratase</fullName>
    </submittedName>
</protein>
<feature type="domain" description="SAF" evidence="3">
    <location>
        <begin position="14"/>
        <end position="82"/>
    </location>
</feature>
<dbReference type="GO" id="GO:0019698">
    <property type="term" value="P:D-galacturonate catabolic process"/>
    <property type="evidence" value="ECO:0007669"/>
    <property type="project" value="TreeGrafter"/>
</dbReference>
<evidence type="ECO:0000313" key="4">
    <source>
        <dbReference type="EMBL" id="TDK31350.1"/>
    </source>
</evidence>
<dbReference type="InterPro" id="IPR007392">
    <property type="entry name" value="GD_AH_second"/>
</dbReference>
<gene>
    <name evidence="4" type="ORF">E2F50_20665</name>
</gene>
<dbReference type="SMART" id="SM00858">
    <property type="entry name" value="SAF"/>
    <property type="match status" value="1"/>
</dbReference>
<evidence type="ECO:0000259" key="3">
    <source>
        <dbReference type="SMART" id="SM00858"/>
    </source>
</evidence>
<proteinExistence type="inferred from homology"/>
<dbReference type="PANTHER" id="PTHR30536">
    <property type="entry name" value="ALTRONATE/GALACTARATE DEHYDRATASE"/>
    <property type="match status" value="1"/>
</dbReference>
<dbReference type="InterPro" id="IPR048332">
    <property type="entry name" value="GD_AH_C"/>
</dbReference>